<dbReference type="InterPro" id="IPR026096">
    <property type="entry name" value="R-trans_p"/>
</dbReference>
<name>A0AAD9KZ27_RIDPI</name>
<comment type="subcellular location">
    <subcellularLocation>
        <location evidence="1">Membrane</location>
        <topology evidence="1">Single-pass membrane protein</topology>
    </subcellularLocation>
</comment>
<organism evidence="9 10">
    <name type="scientific">Ridgeia piscesae</name>
    <name type="common">Tubeworm</name>
    <dbReference type="NCBI Taxonomy" id="27915"/>
    <lineage>
        <taxon>Eukaryota</taxon>
        <taxon>Metazoa</taxon>
        <taxon>Spiralia</taxon>
        <taxon>Lophotrochozoa</taxon>
        <taxon>Annelida</taxon>
        <taxon>Polychaeta</taxon>
        <taxon>Sedentaria</taxon>
        <taxon>Canalipalpata</taxon>
        <taxon>Sabellida</taxon>
        <taxon>Siboglinidae</taxon>
        <taxon>Ridgeia</taxon>
    </lineage>
</organism>
<keyword evidence="3" id="KW-0479">Metal-binding</keyword>
<dbReference type="GO" id="GO:0016020">
    <property type="term" value="C:membrane"/>
    <property type="evidence" value="ECO:0007669"/>
    <property type="project" value="UniProtKB-SubCell"/>
</dbReference>
<evidence type="ECO:0000256" key="4">
    <source>
        <dbReference type="ARBA" id="ARBA00022771"/>
    </source>
</evidence>
<gene>
    <name evidence="9" type="ORF">NP493_491g02025</name>
</gene>
<evidence type="ECO:0000256" key="1">
    <source>
        <dbReference type="ARBA" id="ARBA00004167"/>
    </source>
</evidence>
<reference evidence="9" key="1">
    <citation type="journal article" date="2023" name="Mol. Biol. Evol.">
        <title>Third-Generation Sequencing Reveals the Adaptive Role of the Epigenome in Three Deep-Sea Polychaetes.</title>
        <authorList>
            <person name="Perez M."/>
            <person name="Aroh O."/>
            <person name="Sun Y."/>
            <person name="Lan Y."/>
            <person name="Juniper S.K."/>
            <person name="Young C.R."/>
            <person name="Angers B."/>
            <person name="Qian P.Y."/>
        </authorList>
    </citation>
    <scope>NUCLEOTIDE SEQUENCE</scope>
    <source>
        <strain evidence="9">R07B-5</strain>
    </source>
</reference>
<dbReference type="AlphaFoldDB" id="A0AAD9KZ27"/>
<evidence type="ECO:0000313" key="9">
    <source>
        <dbReference type="EMBL" id="KAK2179428.1"/>
    </source>
</evidence>
<dbReference type="GO" id="GO:0006612">
    <property type="term" value="P:protein targeting to membrane"/>
    <property type="evidence" value="ECO:0007669"/>
    <property type="project" value="TreeGrafter"/>
</dbReference>
<dbReference type="PANTHER" id="PTHR14402">
    <property type="entry name" value="RECEPTOR TRANSPORTING PROTEIN"/>
    <property type="match status" value="1"/>
</dbReference>
<dbReference type="Pfam" id="PF13695">
    <property type="entry name" value="Zn_ribbon_3CxxC"/>
    <property type="match status" value="1"/>
</dbReference>
<feature type="non-terminal residue" evidence="9">
    <location>
        <position position="1"/>
    </location>
</feature>
<evidence type="ECO:0000256" key="7">
    <source>
        <dbReference type="ARBA" id="ARBA00023136"/>
    </source>
</evidence>
<dbReference type="SMART" id="SM01328">
    <property type="entry name" value="zf-3CxxC"/>
    <property type="match status" value="1"/>
</dbReference>
<dbReference type="GO" id="GO:0008270">
    <property type="term" value="F:zinc ion binding"/>
    <property type="evidence" value="ECO:0007669"/>
    <property type="project" value="UniProtKB-KW"/>
</dbReference>
<evidence type="ECO:0000313" key="10">
    <source>
        <dbReference type="Proteomes" id="UP001209878"/>
    </source>
</evidence>
<evidence type="ECO:0000259" key="8">
    <source>
        <dbReference type="SMART" id="SM01328"/>
    </source>
</evidence>
<dbReference type="GO" id="GO:0031849">
    <property type="term" value="F:olfactory receptor binding"/>
    <property type="evidence" value="ECO:0007669"/>
    <property type="project" value="TreeGrafter"/>
</dbReference>
<evidence type="ECO:0000256" key="6">
    <source>
        <dbReference type="ARBA" id="ARBA00022989"/>
    </source>
</evidence>
<comment type="caution">
    <text evidence="9">The sequence shown here is derived from an EMBL/GenBank/DDBJ whole genome shotgun (WGS) entry which is preliminary data.</text>
</comment>
<keyword evidence="5" id="KW-0862">Zinc</keyword>
<keyword evidence="10" id="KW-1185">Reference proteome</keyword>
<keyword evidence="2" id="KW-0812">Transmembrane</keyword>
<accession>A0AAD9KZ27</accession>
<feature type="domain" description="3CxxC-type" evidence="8">
    <location>
        <begin position="486"/>
        <end position="596"/>
    </location>
</feature>
<keyword evidence="6" id="KW-1133">Transmembrane helix</keyword>
<keyword evidence="7" id="KW-0472">Membrane</keyword>
<evidence type="ECO:0000256" key="5">
    <source>
        <dbReference type="ARBA" id="ARBA00022833"/>
    </source>
</evidence>
<evidence type="ECO:0000256" key="3">
    <source>
        <dbReference type="ARBA" id="ARBA00022723"/>
    </source>
</evidence>
<evidence type="ECO:0000256" key="2">
    <source>
        <dbReference type="ARBA" id="ARBA00022692"/>
    </source>
</evidence>
<dbReference type="Proteomes" id="UP001209878">
    <property type="component" value="Unassembled WGS sequence"/>
</dbReference>
<keyword evidence="4" id="KW-0863">Zinc-finger</keyword>
<dbReference type="EMBL" id="JAODUO010000491">
    <property type="protein sequence ID" value="KAK2179428.1"/>
    <property type="molecule type" value="Genomic_DNA"/>
</dbReference>
<sequence length="606" mass="64666">PGVCRAEITQACALAYSCHFSPVEAPKQACTLHRQFARIRHTTPDGSDQPGLHAGVITPDGRGLRGTYLAWHRAHTGATFRACRGHRGHPTNDVHSDAAPATHVAYYVMNKTIAMTNSVASPEEVLITGVTSPEEVLITGVTSPEEVLITGVASPEEVPITGVTSPEEVLITGVASPEEVLITGVTSPEEVLITGVASPEELLITGVASPEEVPITGVASPEEVLITGVASPEEVLITGVTSPEEVPITGVASPEEDPITGVTSPEEVLITGVASPEEVPITSVTSPEEVLITGVASPEELLITGVASPEEVPITGVTSPEEVLITGVTSPEEVLITGVASPEEVLITGVASPEEVLITGVASPEEVLITGVTSPEEVLITGVASPEEVLITGVASPEEVLITGVASPEEVLITGVTSPEEVLITASVRGQSASDSSINNTVEKSSMELVWHGEFNNLFSQYVPDAWTLIPTSQAPSSRWHVYRDSAKVRFCCQECGHGWTSMKGRVVFWYHLEPHTSNGYVFFKLYGQQCVRCHNGTFEHAMWYPEEVIKVVGNVYNNIGQMYYGFYMPPMRVDRRKGKPRNQHNSDLCQACHDGLCREMKYASG</sequence>
<dbReference type="GO" id="GO:0051205">
    <property type="term" value="P:protein insertion into membrane"/>
    <property type="evidence" value="ECO:0007669"/>
    <property type="project" value="TreeGrafter"/>
</dbReference>
<proteinExistence type="predicted"/>
<dbReference type="InterPro" id="IPR027377">
    <property type="entry name" value="ZAR1/RTP1-5-like_Znf-3CxxC"/>
</dbReference>
<protein>
    <recommendedName>
        <fullName evidence="8">3CxxC-type domain-containing protein</fullName>
    </recommendedName>
</protein>
<dbReference type="PANTHER" id="PTHR14402:SF10">
    <property type="entry name" value="3CXXC-TYPE DOMAIN-CONTAINING PROTEIN"/>
    <property type="match status" value="1"/>
</dbReference>